<dbReference type="EMBL" id="AP028056">
    <property type="protein sequence ID" value="BEH01437.1"/>
    <property type="molecule type" value="Genomic_DNA"/>
</dbReference>
<gene>
    <name evidence="2" type="ORF">brsh051_07180</name>
</gene>
<sequence length="177" mass="19458">MNLRWPESQPVLGGDPVALRSWRASDVEAVYAACQDETLQNFASVPSPYTMADAEEFIALGAVVWREHSGVNFAITDALDEVIGAITLQNFVEVELTCEVAYWVADFARGQRVARRAVELTALWGHEELGLEQLILKIQRENTAALAAALAAGARPTGLTVDEEHKGIVRNYSIYEI</sequence>
<proteinExistence type="predicted"/>
<dbReference type="Gene3D" id="3.40.630.30">
    <property type="match status" value="1"/>
</dbReference>
<dbReference type="GO" id="GO:0005737">
    <property type="term" value="C:cytoplasm"/>
    <property type="evidence" value="ECO:0007669"/>
    <property type="project" value="TreeGrafter"/>
</dbReference>
<evidence type="ECO:0000313" key="2">
    <source>
        <dbReference type="EMBL" id="BEH01437.1"/>
    </source>
</evidence>
<dbReference type="SUPFAM" id="SSF55729">
    <property type="entry name" value="Acyl-CoA N-acyltransferases (Nat)"/>
    <property type="match status" value="1"/>
</dbReference>
<name>A0AAN0MFB4_9ACTN</name>
<evidence type="ECO:0000259" key="1">
    <source>
        <dbReference type="PROSITE" id="PS51186"/>
    </source>
</evidence>
<dbReference type="InterPro" id="IPR000182">
    <property type="entry name" value="GNAT_dom"/>
</dbReference>
<dbReference type="KEGG" id="broo:brsh051_07180"/>
<organism evidence="2 3">
    <name type="scientific">Brooklawnia propionicigenes</name>
    <dbReference type="NCBI Taxonomy" id="3041175"/>
    <lineage>
        <taxon>Bacteria</taxon>
        <taxon>Bacillati</taxon>
        <taxon>Actinomycetota</taxon>
        <taxon>Actinomycetes</taxon>
        <taxon>Propionibacteriales</taxon>
        <taxon>Propionibacteriaceae</taxon>
        <taxon>Brooklawnia</taxon>
    </lineage>
</organism>
<dbReference type="PROSITE" id="PS51186">
    <property type="entry name" value="GNAT"/>
    <property type="match status" value="1"/>
</dbReference>
<dbReference type="InterPro" id="IPR016181">
    <property type="entry name" value="Acyl_CoA_acyltransferase"/>
</dbReference>
<dbReference type="Proteomes" id="UP001431656">
    <property type="component" value="Chromosome"/>
</dbReference>
<accession>A0AAN0MFB4</accession>
<dbReference type="PANTHER" id="PTHR43441:SF10">
    <property type="entry name" value="ACETYLTRANSFERASE"/>
    <property type="match status" value="1"/>
</dbReference>
<evidence type="ECO:0000313" key="3">
    <source>
        <dbReference type="Proteomes" id="UP001431656"/>
    </source>
</evidence>
<dbReference type="Pfam" id="PF13302">
    <property type="entry name" value="Acetyltransf_3"/>
    <property type="match status" value="1"/>
</dbReference>
<dbReference type="InterPro" id="IPR051908">
    <property type="entry name" value="Ribosomal_N-acetyltransferase"/>
</dbReference>
<feature type="domain" description="N-acetyltransferase" evidence="1">
    <location>
        <begin position="17"/>
        <end position="177"/>
    </location>
</feature>
<reference evidence="2" key="1">
    <citation type="journal article" date="2024" name="Int. J. Syst. Evol. Microbiol.">
        <title>Brooklawnia propionicigenes sp. nov., a facultatively anaerobic, propionate-producing bacterium isolated from a methanogenic reactor treating waste from cattle farms.</title>
        <authorList>
            <person name="Akita Y."/>
            <person name="Ueki A."/>
            <person name="Tonouchi A."/>
            <person name="Sugawara Y."/>
            <person name="Honma S."/>
            <person name="Kaku N."/>
            <person name="Ueki K."/>
        </authorList>
    </citation>
    <scope>NUCLEOTIDE SEQUENCE</scope>
    <source>
        <strain evidence="2">SH051</strain>
    </source>
</reference>
<dbReference type="PANTHER" id="PTHR43441">
    <property type="entry name" value="RIBOSOMAL-PROTEIN-SERINE ACETYLTRANSFERASE"/>
    <property type="match status" value="1"/>
</dbReference>
<protein>
    <recommendedName>
        <fullName evidence="1">N-acetyltransferase domain-containing protein</fullName>
    </recommendedName>
</protein>
<dbReference type="RefSeq" id="WP_286267656.1">
    <property type="nucleotide sequence ID" value="NZ_AP028056.1"/>
</dbReference>
<dbReference type="AlphaFoldDB" id="A0AAN0MFB4"/>
<dbReference type="GO" id="GO:0008999">
    <property type="term" value="F:protein-N-terminal-alanine acetyltransferase activity"/>
    <property type="evidence" value="ECO:0007669"/>
    <property type="project" value="TreeGrafter"/>
</dbReference>
<dbReference type="GO" id="GO:1990189">
    <property type="term" value="F:protein N-terminal-serine acetyltransferase activity"/>
    <property type="evidence" value="ECO:0007669"/>
    <property type="project" value="TreeGrafter"/>
</dbReference>
<keyword evidence="3" id="KW-1185">Reference proteome</keyword>